<evidence type="ECO:0000313" key="24">
    <source>
        <dbReference type="Proteomes" id="UP000281985"/>
    </source>
</evidence>
<accession>A0A3M0FW16</accession>
<evidence type="ECO:0000256" key="21">
    <source>
        <dbReference type="SAM" id="SignalP"/>
    </source>
</evidence>
<dbReference type="GO" id="GO:0005764">
    <property type="term" value="C:lysosome"/>
    <property type="evidence" value="ECO:0007669"/>
    <property type="project" value="UniProtKB-SubCell"/>
</dbReference>
<evidence type="ECO:0000256" key="12">
    <source>
        <dbReference type="ARBA" id="ARBA00022824"/>
    </source>
</evidence>
<evidence type="ECO:0000256" key="11">
    <source>
        <dbReference type="ARBA" id="ARBA00022801"/>
    </source>
</evidence>
<comment type="subunit">
    <text evidence="19">Homodimer. The monomeric form is inactive while the homodimer is active.</text>
</comment>
<keyword evidence="8" id="KW-0645">Protease</keyword>
<evidence type="ECO:0000259" key="22">
    <source>
        <dbReference type="Pfam" id="PF04389"/>
    </source>
</evidence>
<keyword evidence="13" id="KW-0862">Zinc</keyword>
<evidence type="ECO:0000256" key="9">
    <source>
        <dbReference type="ARBA" id="ARBA00022723"/>
    </source>
</evidence>
<feature type="domain" description="Peptidase M28" evidence="22">
    <location>
        <begin position="264"/>
        <end position="449"/>
    </location>
</feature>
<evidence type="ECO:0000256" key="19">
    <source>
        <dbReference type="ARBA" id="ARBA00025833"/>
    </source>
</evidence>
<reference evidence="23 24" key="1">
    <citation type="submission" date="2018-10" db="EMBL/GenBank/DDBJ databases">
        <title>Dokdonia luteus sp. nov., isolated from sea water.</title>
        <authorList>
            <person name="Zhou L.Y."/>
            <person name="Du Z.J."/>
        </authorList>
    </citation>
    <scope>NUCLEOTIDE SEQUENCE [LARGE SCALE GENOMIC DNA]</scope>
    <source>
        <strain evidence="23 24">SH27</strain>
    </source>
</reference>
<protein>
    <recommendedName>
        <fullName evidence="5">Carboxypeptidase Q</fullName>
    </recommendedName>
    <alternativeName>
        <fullName evidence="20">Plasma glutamate carboxypeptidase</fullName>
    </alternativeName>
</protein>
<evidence type="ECO:0000256" key="16">
    <source>
        <dbReference type="ARBA" id="ARBA00023145"/>
    </source>
</evidence>
<evidence type="ECO:0000256" key="4">
    <source>
        <dbReference type="ARBA" id="ARBA00004613"/>
    </source>
</evidence>
<proteinExistence type="predicted"/>
<evidence type="ECO:0000256" key="3">
    <source>
        <dbReference type="ARBA" id="ARBA00004555"/>
    </source>
</evidence>
<keyword evidence="7" id="KW-0121">Carboxypeptidase</keyword>
<evidence type="ECO:0000256" key="7">
    <source>
        <dbReference type="ARBA" id="ARBA00022645"/>
    </source>
</evidence>
<dbReference type="AlphaFoldDB" id="A0A3M0FW16"/>
<dbReference type="OrthoDB" id="9769665at2"/>
<dbReference type="PANTHER" id="PTHR12053:SF3">
    <property type="entry name" value="CARBOXYPEPTIDASE Q"/>
    <property type="match status" value="1"/>
</dbReference>
<feature type="chain" id="PRO_5018290307" description="Carboxypeptidase Q" evidence="21">
    <location>
        <begin position="22"/>
        <end position="473"/>
    </location>
</feature>
<keyword evidence="16" id="KW-0865">Zymogen</keyword>
<dbReference type="Pfam" id="PF04389">
    <property type="entry name" value="Peptidase_M28"/>
    <property type="match status" value="1"/>
</dbReference>
<evidence type="ECO:0000256" key="8">
    <source>
        <dbReference type="ARBA" id="ARBA00022670"/>
    </source>
</evidence>
<dbReference type="Gene3D" id="3.40.630.10">
    <property type="entry name" value="Zn peptidases"/>
    <property type="match status" value="1"/>
</dbReference>
<dbReference type="InterPro" id="IPR007484">
    <property type="entry name" value="Peptidase_M28"/>
</dbReference>
<dbReference type="RefSeq" id="WP_121918610.1">
    <property type="nucleotide sequence ID" value="NZ_REFV01000021.1"/>
</dbReference>
<dbReference type="GO" id="GO:0005576">
    <property type="term" value="C:extracellular region"/>
    <property type="evidence" value="ECO:0007669"/>
    <property type="project" value="UniProtKB-SubCell"/>
</dbReference>
<gene>
    <name evidence="23" type="ORF">EAX61_15415</name>
</gene>
<evidence type="ECO:0000256" key="14">
    <source>
        <dbReference type="ARBA" id="ARBA00023034"/>
    </source>
</evidence>
<evidence type="ECO:0000256" key="20">
    <source>
        <dbReference type="ARBA" id="ARBA00033328"/>
    </source>
</evidence>
<evidence type="ECO:0000256" key="18">
    <source>
        <dbReference type="ARBA" id="ARBA00023228"/>
    </source>
</evidence>
<keyword evidence="6" id="KW-0964">Secreted</keyword>
<evidence type="ECO:0000256" key="6">
    <source>
        <dbReference type="ARBA" id="ARBA00022525"/>
    </source>
</evidence>
<keyword evidence="10 21" id="KW-0732">Signal</keyword>
<feature type="signal peptide" evidence="21">
    <location>
        <begin position="1"/>
        <end position="21"/>
    </location>
</feature>
<keyword evidence="11" id="KW-0378">Hydrolase</keyword>
<evidence type="ECO:0000256" key="13">
    <source>
        <dbReference type="ARBA" id="ARBA00022833"/>
    </source>
</evidence>
<keyword evidence="24" id="KW-1185">Reference proteome</keyword>
<dbReference type="PANTHER" id="PTHR12053">
    <property type="entry name" value="PROTEASE FAMILY M28 PLASMA GLUTAMATE CARBOXYPEPTIDASE-RELATED"/>
    <property type="match status" value="1"/>
</dbReference>
<dbReference type="SUPFAM" id="SSF53187">
    <property type="entry name" value="Zn-dependent exopeptidases"/>
    <property type="match status" value="1"/>
</dbReference>
<dbReference type="GO" id="GO:0006508">
    <property type="term" value="P:proteolysis"/>
    <property type="evidence" value="ECO:0007669"/>
    <property type="project" value="UniProtKB-KW"/>
</dbReference>
<organism evidence="23 24">
    <name type="scientific">Dokdonia sinensis</name>
    <dbReference type="NCBI Taxonomy" id="2479847"/>
    <lineage>
        <taxon>Bacteria</taxon>
        <taxon>Pseudomonadati</taxon>
        <taxon>Bacteroidota</taxon>
        <taxon>Flavobacteriia</taxon>
        <taxon>Flavobacteriales</taxon>
        <taxon>Flavobacteriaceae</taxon>
        <taxon>Dokdonia</taxon>
    </lineage>
</organism>
<sequence>MNKVLKHFLLFLFLLGGYAFAKAQQDSIQIRKIYDEALKNGHSYQWLDYLSNQIGSRLSGSSGAEEAVQWTKEQLDSIGLDKVWLQPVMVPKWVRGTPEYAFIESGLGNTTQVPICALGGSVATPNGGIKAQVVEVQGIEELKQLGIEVVKDKIVFFNRPMQDELILTFQAYGGCVDQRYAGAMEAAKLGAAGVLVRSVTHSIDDYPHTGSMSYGDLPNSKRIPAAAISTKGAELLSTLLKLNKETKFFYSMSCKNYADVQSYNVIGEITGTQFSDKFMVVGGHLDSWDLGDGSHDDGAGVVQSMEVLRLMKAVGYRPKHSIRVVLFMNEENGLRGGNKYAAVARAKGEKHVFALESDSGGFTPRGFSFDSDDRNFNLVLQWKTLFEPYLIHSFTRGGSGADIGPLKGDGTVLAGLRPDSQRYFDYHHAANDTFDAVNKRELELGAATMTSLVYLMDNYIMKPAQIIEAPLKD</sequence>
<comment type="caution">
    <text evidence="23">The sequence shown here is derived from an EMBL/GenBank/DDBJ whole genome shotgun (WGS) entry which is preliminary data.</text>
</comment>
<dbReference type="GO" id="GO:0070573">
    <property type="term" value="F:metallodipeptidase activity"/>
    <property type="evidence" value="ECO:0007669"/>
    <property type="project" value="InterPro"/>
</dbReference>
<evidence type="ECO:0000256" key="5">
    <source>
        <dbReference type="ARBA" id="ARBA00014116"/>
    </source>
</evidence>
<dbReference type="GO" id="GO:0046872">
    <property type="term" value="F:metal ion binding"/>
    <property type="evidence" value="ECO:0007669"/>
    <property type="project" value="UniProtKB-KW"/>
</dbReference>
<evidence type="ECO:0000313" key="23">
    <source>
        <dbReference type="EMBL" id="RMB56157.1"/>
    </source>
</evidence>
<keyword evidence="17" id="KW-0325">Glycoprotein</keyword>
<evidence type="ECO:0000256" key="2">
    <source>
        <dbReference type="ARBA" id="ARBA00004371"/>
    </source>
</evidence>
<dbReference type="GO" id="GO:0004180">
    <property type="term" value="F:carboxypeptidase activity"/>
    <property type="evidence" value="ECO:0007669"/>
    <property type="project" value="UniProtKB-KW"/>
</dbReference>
<evidence type="ECO:0000256" key="10">
    <source>
        <dbReference type="ARBA" id="ARBA00022729"/>
    </source>
</evidence>
<keyword evidence="9" id="KW-0479">Metal-binding</keyword>
<keyword evidence="15" id="KW-0482">Metalloprotease</keyword>
<dbReference type="EMBL" id="REFV01000021">
    <property type="protein sequence ID" value="RMB56157.1"/>
    <property type="molecule type" value="Genomic_DNA"/>
</dbReference>
<keyword evidence="14" id="KW-0333">Golgi apparatus</keyword>
<evidence type="ECO:0000256" key="15">
    <source>
        <dbReference type="ARBA" id="ARBA00023049"/>
    </source>
</evidence>
<evidence type="ECO:0000256" key="1">
    <source>
        <dbReference type="ARBA" id="ARBA00004240"/>
    </source>
</evidence>
<keyword evidence="12" id="KW-0256">Endoplasmic reticulum</keyword>
<dbReference type="Proteomes" id="UP000281985">
    <property type="component" value="Unassembled WGS sequence"/>
</dbReference>
<comment type="subcellular location">
    <subcellularLocation>
        <location evidence="1">Endoplasmic reticulum</location>
    </subcellularLocation>
    <subcellularLocation>
        <location evidence="3">Golgi apparatus</location>
    </subcellularLocation>
    <subcellularLocation>
        <location evidence="2">Lysosome</location>
    </subcellularLocation>
    <subcellularLocation>
        <location evidence="4">Secreted</location>
    </subcellularLocation>
</comment>
<dbReference type="InterPro" id="IPR039866">
    <property type="entry name" value="CPQ"/>
</dbReference>
<name>A0A3M0FW16_9FLAO</name>
<evidence type="ECO:0000256" key="17">
    <source>
        <dbReference type="ARBA" id="ARBA00023180"/>
    </source>
</evidence>
<dbReference type="Gene3D" id="3.50.30.30">
    <property type="match status" value="1"/>
</dbReference>
<keyword evidence="18" id="KW-0458">Lysosome</keyword>